<gene>
    <name evidence="4" type="ORF">NSO95_12395</name>
</gene>
<name>A0ABT1XSW4_9SPHN</name>
<evidence type="ECO:0000313" key="4">
    <source>
        <dbReference type="EMBL" id="MCR2834744.1"/>
    </source>
</evidence>
<dbReference type="SMART" id="SM00257">
    <property type="entry name" value="LysM"/>
    <property type="match status" value="2"/>
</dbReference>
<dbReference type="PANTHER" id="PTHR21666">
    <property type="entry name" value="PEPTIDASE-RELATED"/>
    <property type="match status" value="1"/>
</dbReference>
<feature type="chain" id="PRO_5046506523" evidence="2">
    <location>
        <begin position="21"/>
        <end position="255"/>
    </location>
</feature>
<dbReference type="Proteomes" id="UP001206067">
    <property type="component" value="Unassembled WGS sequence"/>
</dbReference>
<dbReference type="InterPro" id="IPR018392">
    <property type="entry name" value="LysM"/>
</dbReference>
<dbReference type="InterPro" id="IPR036779">
    <property type="entry name" value="LysM_dom_sf"/>
</dbReference>
<feature type="domain" description="LysM" evidence="3">
    <location>
        <begin position="23"/>
        <end position="67"/>
    </location>
</feature>
<sequence length="255" mass="27601">MKRLALIALLPLLLAAGDPATETEHVVTEGETLSGIANRAGVPKEMIIAANGLQDPYEVRRGQKLVIPRQKIHIVKEGDTGLSIGRRYGVPFENIAIANGMQPPYAVKLGQRLIIPAVIAAPERPAPARTEPYFRRPHDGAVLAGFQRKDDKGHEGIDIAVKTGDMVRASAGGRVVYAQADSGRFGRLVVIDHGNGWRTRYGHLSRITVKLGDLVRSGERIGLAGSTGSATRPELHFDILKDNEPVDPAKKLPQR</sequence>
<dbReference type="Pfam" id="PF01551">
    <property type="entry name" value="Peptidase_M23"/>
    <property type="match status" value="1"/>
</dbReference>
<dbReference type="Pfam" id="PF01476">
    <property type="entry name" value="LysM"/>
    <property type="match status" value="2"/>
</dbReference>
<dbReference type="CDD" id="cd00118">
    <property type="entry name" value="LysM"/>
    <property type="match status" value="2"/>
</dbReference>
<comment type="caution">
    <text evidence="4">The sequence shown here is derived from an EMBL/GenBank/DDBJ whole genome shotgun (WGS) entry which is preliminary data.</text>
</comment>
<dbReference type="PROSITE" id="PS51782">
    <property type="entry name" value="LYSM"/>
    <property type="match status" value="2"/>
</dbReference>
<feature type="signal peptide" evidence="2">
    <location>
        <begin position="1"/>
        <end position="20"/>
    </location>
</feature>
<evidence type="ECO:0000256" key="2">
    <source>
        <dbReference type="SAM" id="SignalP"/>
    </source>
</evidence>
<dbReference type="EMBL" id="JANKHH010000007">
    <property type="protein sequence ID" value="MCR2834744.1"/>
    <property type="molecule type" value="Genomic_DNA"/>
</dbReference>
<evidence type="ECO:0000313" key="5">
    <source>
        <dbReference type="Proteomes" id="UP001206067"/>
    </source>
</evidence>
<dbReference type="RefSeq" id="WP_257596586.1">
    <property type="nucleotide sequence ID" value="NZ_JANKHH010000007.1"/>
</dbReference>
<reference evidence="4 5" key="1">
    <citation type="submission" date="2022-08" db="EMBL/GenBank/DDBJ databases">
        <title>Polyphasic taxonomy analysis of Qipengyuania sp.RS5-5.</title>
        <authorList>
            <person name="Xamxidin M."/>
            <person name="Wu M."/>
        </authorList>
    </citation>
    <scope>NUCLEOTIDE SEQUENCE [LARGE SCALE GENOMIC DNA]</scope>
    <source>
        <strain evidence="4 5">RS5-5</strain>
    </source>
</reference>
<evidence type="ECO:0000256" key="1">
    <source>
        <dbReference type="ARBA" id="ARBA00022729"/>
    </source>
</evidence>
<protein>
    <submittedName>
        <fullName evidence="4">M23 family metallopeptidase</fullName>
    </submittedName>
</protein>
<evidence type="ECO:0000259" key="3">
    <source>
        <dbReference type="PROSITE" id="PS51782"/>
    </source>
</evidence>
<dbReference type="InterPro" id="IPR011055">
    <property type="entry name" value="Dup_hybrid_motif"/>
</dbReference>
<accession>A0ABT1XSW4</accession>
<dbReference type="Gene3D" id="3.10.350.10">
    <property type="entry name" value="LysM domain"/>
    <property type="match status" value="2"/>
</dbReference>
<dbReference type="CDD" id="cd12797">
    <property type="entry name" value="M23_peptidase"/>
    <property type="match status" value="1"/>
</dbReference>
<keyword evidence="1 2" id="KW-0732">Signal</keyword>
<dbReference type="PANTHER" id="PTHR21666:SF289">
    <property type="entry name" value="L-ALA--D-GLU ENDOPEPTIDASE"/>
    <property type="match status" value="1"/>
</dbReference>
<proteinExistence type="predicted"/>
<dbReference type="SUPFAM" id="SSF51261">
    <property type="entry name" value="Duplicated hybrid motif"/>
    <property type="match status" value="1"/>
</dbReference>
<dbReference type="InterPro" id="IPR016047">
    <property type="entry name" value="M23ase_b-sheet_dom"/>
</dbReference>
<dbReference type="Gene3D" id="2.70.70.10">
    <property type="entry name" value="Glucose Permease (Domain IIA)"/>
    <property type="match status" value="1"/>
</dbReference>
<organism evidence="4 5">
    <name type="scientific">Parerythrobacter lacustris</name>
    <dbReference type="NCBI Taxonomy" id="2969984"/>
    <lineage>
        <taxon>Bacteria</taxon>
        <taxon>Pseudomonadati</taxon>
        <taxon>Pseudomonadota</taxon>
        <taxon>Alphaproteobacteria</taxon>
        <taxon>Sphingomonadales</taxon>
        <taxon>Erythrobacteraceae</taxon>
        <taxon>Parerythrobacter</taxon>
    </lineage>
</organism>
<keyword evidence="5" id="KW-1185">Reference proteome</keyword>
<dbReference type="InterPro" id="IPR050570">
    <property type="entry name" value="Cell_wall_metabolism_enzyme"/>
</dbReference>
<feature type="domain" description="LysM" evidence="3">
    <location>
        <begin position="71"/>
        <end position="115"/>
    </location>
</feature>
<dbReference type="SUPFAM" id="SSF54106">
    <property type="entry name" value="LysM domain"/>
    <property type="match status" value="1"/>
</dbReference>